<comment type="caution">
    <text evidence="2">The sequence shown here is derived from an EMBL/GenBank/DDBJ whole genome shotgun (WGS) entry which is preliminary data.</text>
</comment>
<keyword evidence="3" id="KW-1185">Reference proteome</keyword>
<protein>
    <submittedName>
        <fullName evidence="2">222_t:CDS:1</fullName>
    </submittedName>
</protein>
<name>A0A9N9D5L4_9GLOM</name>
<evidence type="ECO:0000256" key="1">
    <source>
        <dbReference type="SAM" id="MobiDB-lite"/>
    </source>
</evidence>
<evidence type="ECO:0000313" key="3">
    <source>
        <dbReference type="Proteomes" id="UP000789570"/>
    </source>
</evidence>
<sequence length="171" mass="19088">MSYKNKKKPVVKRPATRSISAMPQVDFDNNSIDEIPSIANTTSPEISSNMITAGYKKNPVVKRLTTRSMSTMSQVGFDDDESSLTTNIDSPEISSNMVTEYAGLERAKKDLDELNNDILSTRSFTLSNKRIKLGEEKEQEVNQELIIKVYDVEINGITNDTTKQSISSTDK</sequence>
<dbReference type="AlphaFoldDB" id="A0A9N9D5L4"/>
<reference evidence="2" key="1">
    <citation type="submission" date="2021-06" db="EMBL/GenBank/DDBJ databases">
        <authorList>
            <person name="Kallberg Y."/>
            <person name="Tangrot J."/>
            <person name="Rosling A."/>
        </authorList>
    </citation>
    <scope>NUCLEOTIDE SEQUENCE</scope>
    <source>
        <strain evidence="2">UK204</strain>
    </source>
</reference>
<organism evidence="2 3">
    <name type="scientific">Funneliformis caledonium</name>
    <dbReference type="NCBI Taxonomy" id="1117310"/>
    <lineage>
        <taxon>Eukaryota</taxon>
        <taxon>Fungi</taxon>
        <taxon>Fungi incertae sedis</taxon>
        <taxon>Mucoromycota</taxon>
        <taxon>Glomeromycotina</taxon>
        <taxon>Glomeromycetes</taxon>
        <taxon>Glomerales</taxon>
        <taxon>Glomeraceae</taxon>
        <taxon>Funneliformis</taxon>
    </lineage>
</organism>
<feature type="compositionally biased region" description="Basic residues" evidence="1">
    <location>
        <begin position="1"/>
        <end position="15"/>
    </location>
</feature>
<dbReference type="Proteomes" id="UP000789570">
    <property type="component" value="Unassembled WGS sequence"/>
</dbReference>
<evidence type="ECO:0000313" key="2">
    <source>
        <dbReference type="EMBL" id="CAG8623274.1"/>
    </source>
</evidence>
<accession>A0A9N9D5L4</accession>
<gene>
    <name evidence="2" type="ORF">FCALED_LOCUS9667</name>
</gene>
<feature type="region of interest" description="Disordered" evidence="1">
    <location>
        <begin position="1"/>
        <end position="24"/>
    </location>
</feature>
<proteinExistence type="predicted"/>
<dbReference type="EMBL" id="CAJVPQ010003277">
    <property type="protein sequence ID" value="CAG8623274.1"/>
    <property type="molecule type" value="Genomic_DNA"/>
</dbReference>